<feature type="compositionally biased region" description="Basic and acidic residues" evidence="1">
    <location>
        <begin position="152"/>
        <end position="161"/>
    </location>
</feature>
<dbReference type="OrthoDB" id="514255at2759"/>
<keyword evidence="4" id="KW-1185">Reference proteome</keyword>
<sequence>MAKPGVTEHDLKKLGDICNTICYHLTAHLSNIATGSGVAPPEQVAQIYQLAAQLPPPTADYWASLWRPRGAGAAAKPAAMPMAEGAERVPGKRLKWTPELEAELVRLVKDEHFRKERLGKDAMRGGSLNWTGIARHFGLQSGMVVKNKYHDVTGEPKEATASKKKKGEGEDDGDAEPSAKKIKAEEPAKPAAETPATGAAAEWSKAQGSELVKLVQQEEARKEAFGKKKLRWKRIAEHFDRHKKDCRKQYTKITGREAPEDED</sequence>
<dbReference type="PROSITE" id="PS50090">
    <property type="entry name" value="MYB_LIKE"/>
    <property type="match status" value="1"/>
</dbReference>
<proteinExistence type="predicted"/>
<evidence type="ECO:0000313" key="4">
    <source>
        <dbReference type="Proteomes" id="UP000239649"/>
    </source>
</evidence>
<accession>A0A2P6VE77</accession>
<dbReference type="SMART" id="SM00717">
    <property type="entry name" value="SANT"/>
    <property type="match status" value="2"/>
</dbReference>
<feature type="compositionally biased region" description="Basic and acidic residues" evidence="1">
    <location>
        <begin position="177"/>
        <end position="188"/>
    </location>
</feature>
<feature type="region of interest" description="Disordered" evidence="1">
    <location>
        <begin position="152"/>
        <end position="204"/>
    </location>
</feature>
<reference evidence="3 4" key="1">
    <citation type="journal article" date="2018" name="Plant J.">
        <title>Genome sequences of Chlorella sorokiniana UTEX 1602 and Micractinium conductrix SAG 241.80: implications to maltose excretion by a green alga.</title>
        <authorList>
            <person name="Arriola M.B."/>
            <person name="Velmurugan N."/>
            <person name="Zhang Y."/>
            <person name="Plunkett M.H."/>
            <person name="Hondzo H."/>
            <person name="Barney B.M."/>
        </authorList>
    </citation>
    <scope>NUCLEOTIDE SEQUENCE [LARGE SCALE GENOMIC DNA]</scope>
    <source>
        <strain evidence="3 4">SAG 241.80</strain>
    </source>
</reference>
<dbReference type="EMBL" id="LHPF02000010">
    <property type="protein sequence ID" value="PSC72371.1"/>
    <property type="molecule type" value="Genomic_DNA"/>
</dbReference>
<dbReference type="Gene3D" id="1.10.10.60">
    <property type="entry name" value="Homeodomain-like"/>
    <property type="match status" value="1"/>
</dbReference>
<evidence type="ECO:0000256" key="1">
    <source>
        <dbReference type="SAM" id="MobiDB-lite"/>
    </source>
</evidence>
<evidence type="ECO:0000313" key="3">
    <source>
        <dbReference type="EMBL" id="PSC72371.1"/>
    </source>
</evidence>
<feature type="compositionally biased region" description="Low complexity" evidence="1">
    <location>
        <begin position="189"/>
        <end position="202"/>
    </location>
</feature>
<protein>
    <submittedName>
        <fullName evidence="3">Ubiquitin-conjugating enzyme E2 1</fullName>
    </submittedName>
</protein>
<dbReference type="CDD" id="cd00167">
    <property type="entry name" value="SANT"/>
    <property type="match status" value="1"/>
</dbReference>
<comment type="caution">
    <text evidence="3">The sequence shown here is derived from an EMBL/GenBank/DDBJ whole genome shotgun (WGS) entry which is preliminary data.</text>
</comment>
<gene>
    <name evidence="3" type="ORF">C2E20_4285</name>
</gene>
<dbReference type="InterPro" id="IPR001005">
    <property type="entry name" value="SANT/Myb"/>
</dbReference>
<feature type="domain" description="Myb-like" evidence="2">
    <location>
        <begin position="203"/>
        <end position="254"/>
    </location>
</feature>
<evidence type="ECO:0000259" key="2">
    <source>
        <dbReference type="PROSITE" id="PS50090"/>
    </source>
</evidence>
<organism evidence="3 4">
    <name type="scientific">Micractinium conductrix</name>
    <dbReference type="NCBI Taxonomy" id="554055"/>
    <lineage>
        <taxon>Eukaryota</taxon>
        <taxon>Viridiplantae</taxon>
        <taxon>Chlorophyta</taxon>
        <taxon>core chlorophytes</taxon>
        <taxon>Trebouxiophyceae</taxon>
        <taxon>Chlorellales</taxon>
        <taxon>Chlorellaceae</taxon>
        <taxon>Chlorella clade</taxon>
        <taxon>Micractinium</taxon>
    </lineage>
</organism>
<dbReference type="AlphaFoldDB" id="A0A2P6VE77"/>
<name>A0A2P6VE77_9CHLO</name>
<dbReference type="Proteomes" id="UP000239649">
    <property type="component" value="Unassembled WGS sequence"/>
</dbReference>